<dbReference type="InterPro" id="IPR011009">
    <property type="entry name" value="Kinase-like_dom_sf"/>
</dbReference>
<feature type="domain" description="Aminoglycoside phosphotransferase" evidence="1">
    <location>
        <begin position="24"/>
        <end position="240"/>
    </location>
</feature>
<dbReference type="Proteomes" id="UP000229600">
    <property type="component" value="Unassembled WGS sequence"/>
</dbReference>
<dbReference type="SUPFAM" id="SSF56112">
    <property type="entry name" value="Protein kinase-like (PK-like)"/>
    <property type="match status" value="1"/>
</dbReference>
<dbReference type="InterPro" id="IPR002575">
    <property type="entry name" value="Aminoglycoside_PTrfase"/>
</dbReference>
<dbReference type="EMBL" id="PCWN01000011">
    <property type="protein sequence ID" value="PIR03591.1"/>
    <property type="molecule type" value="Genomic_DNA"/>
</dbReference>
<protein>
    <recommendedName>
        <fullName evidence="1">Aminoglycoside phosphotransferase domain-containing protein</fullName>
    </recommendedName>
</protein>
<evidence type="ECO:0000259" key="1">
    <source>
        <dbReference type="Pfam" id="PF01636"/>
    </source>
</evidence>
<evidence type="ECO:0000313" key="3">
    <source>
        <dbReference type="Proteomes" id="UP000229600"/>
    </source>
</evidence>
<evidence type="ECO:0000313" key="2">
    <source>
        <dbReference type="EMBL" id="PIR03591.1"/>
    </source>
</evidence>
<organism evidence="2 3">
    <name type="scientific">Candidatus Magasanikbacteria bacterium CG11_big_fil_rev_8_21_14_0_20_39_34</name>
    <dbReference type="NCBI Taxonomy" id="1974653"/>
    <lineage>
        <taxon>Bacteria</taxon>
        <taxon>Candidatus Magasanikiibacteriota</taxon>
    </lineage>
</organism>
<reference evidence="2 3" key="1">
    <citation type="submission" date="2017-09" db="EMBL/GenBank/DDBJ databases">
        <title>Depth-based differentiation of microbial function through sediment-hosted aquifers and enrichment of novel symbionts in the deep terrestrial subsurface.</title>
        <authorList>
            <person name="Probst A.J."/>
            <person name="Ladd B."/>
            <person name="Jarett J.K."/>
            <person name="Geller-Mcgrath D.E."/>
            <person name="Sieber C.M."/>
            <person name="Emerson J.B."/>
            <person name="Anantharaman K."/>
            <person name="Thomas B.C."/>
            <person name="Malmstrom R."/>
            <person name="Stieglmeier M."/>
            <person name="Klingl A."/>
            <person name="Woyke T."/>
            <person name="Ryan C.M."/>
            <person name="Banfield J.F."/>
        </authorList>
    </citation>
    <scope>NUCLEOTIDE SEQUENCE [LARGE SCALE GENOMIC DNA]</scope>
    <source>
        <strain evidence="2">CG11_big_fil_rev_8_21_14_0_20_39_34</strain>
    </source>
</reference>
<proteinExistence type="predicted"/>
<name>A0A2H0N3X9_9BACT</name>
<dbReference type="AlphaFoldDB" id="A0A2H0N3X9"/>
<dbReference type="Pfam" id="PF01636">
    <property type="entry name" value="APH"/>
    <property type="match status" value="1"/>
</dbReference>
<comment type="caution">
    <text evidence="2">The sequence shown here is derived from an EMBL/GenBank/DDBJ whole genome shotgun (WGS) entry which is preliminary data.</text>
</comment>
<gene>
    <name evidence="2" type="ORF">COV59_05375</name>
</gene>
<sequence>MEKEIKNYITKIIEKHFFCKPQKITRMKSGICNEVYSIKITDREVIIRLNKENDEMKGSEKYIPLFRSKGIKVPEILASDYSKKFVPYYYQIQSKLEGDDINRVIATLSSTQLRVLANEIANIFKKLLVIPTNGKFGFVYGSHKNLKKTLTLDIRKNLKTAIQWGNSTGILDSDMVTKILGIFEGNKKYFDTCASRFYYDDMSSKNILVYKGKFNGLVDLDGVAYGDYLETVGRIMASWYGTKYGKIYTDAVMEKLKLSQKKRKIVLVYAILNRFFWMCENGIQFNQNTKGVINKKKAKQDRRIVLNLIGELAHK</sequence>
<dbReference type="Gene3D" id="3.90.1200.10">
    <property type="match status" value="1"/>
</dbReference>
<accession>A0A2H0N3X9</accession>